<keyword evidence="3" id="KW-1185">Reference proteome</keyword>
<evidence type="ECO:0000313" key="3">
    <source>
        <dbReference type="Proteomes" id="UP000800094"/>
    </source>
</evidence>
<dbReference type="Proteomes" id="UP000800094">
    <property type="component" value="Unassembled WGS sequence"/>
</dbReference>
<dbReference type="EMBL" id="ML987193">
    <property type="protein sequence ID" value="KAF2250492.1"/>
    <property type="molecule type" value="Genomic_DNA"/>
</dbReference>
<protein>
    <submittedName>
        <fullName evidence="2">Uncharacterized protein</fullName>
    </submittedName>
</protein>
<dbReference type="GeneID" id="54574621"/>
<proteinExistence type="predicted"/>
<reference evidence="2" key="1">
    <citation type="journal article" date="2020" name="Stud. Mycol.">
        <title>101 Dothideomycetes genomes: a test case for predicting lifestyles and emergence of pathogens.</title>
        <authorList>
            <person name="Haridas S."/>
            <person name="Albert R."/>
            <person name="Binder M."/>
            <person name="Bloem J."/>
            <person name="Labutti K."/>
            <person name="Salamov A."/>
            <person name="Andreopoulos B."/>
            <person name="Baker S."/>
            <person name="Barry K."/>
            <person name="Bills G."/>
            <person name="Bluhm B."/>
            <person name="Cannon C."/>
            <person name="Castanera R."/>
            <person name="Culley D."/>
            <person name="Daum C."/>
            <person name="Ezra D."/>
            <person name="Gonzalez J."/>
            <person name="Henrissat B."/>
            <person name="Kuo A."/>
            <person name="Liang C."/>
            <person name="Lipzen A."/>
            <person name="Lutzoni F."/>
            <person name="Magnuson J."/>
            <person name="Mondo S."/>
            <person name="Nolan M."/>
            <person name="Ohm R."/>
            <person name="Pangilinan J."/>
            <person name="Park H.-J."/>
            <person name="Ramirez L."/>
            <person name="Alfaro M."/>
            <person name="Sun H."/>
            <person name="Tritt A."/>
            <person name="Yoshinaga Y."/>
            <person name="Zwiers L.-H."/>
            <person name="Turgeon B."/>
            <person name="Goodwin S."/>
            <person name="Spatafora J."/>
            <person name="Crous P."/>
            <person name="Grigoriev I."/>
        </authorList>
    </citation>
    <scope>NUCLEOTIDE SEQUENCE</scope>
    <source>
        <strain evidence="2">CBS 122368</strain>
    </source>
</reference>
<evidence type="ECO:0000256" key="1">
    <source>
        <dbReference type="SAM" id="MobiDB-lite"/>
    </source>
</evidence>
<evidence type="ECO:0000313" key="2">
    <source>
        <dbReference type="EMBL" id="KAF2250492.1"/>
    </source>
</evidence>
<feature type="region of interest" description="Disordered" evidence="1">
    <location>
        <begin position="1"/>
        <end position="26"/>
    </location>
</feature>
<gene>
    <name evidence="2" type="ORF">BU26DRAFT_264297</name>
</gene>
<dbReference type="RefSeq" id="XP_033685496.1">
    <property type="nucleotide sequence ID" value="XM_033821291.1"/>
</dbReference>
<feature type="compositionally biased region" description="Basic and acidic residues" evidence="1">
    <location>
        <begin position="367"/>
        <end position="393"/>
    </location>
</feature>
<feature type="compositionally biased region" description="Basic and acidic residues" evidence="1">
    <location>
        <begin position="429"/>
        <end position="438"/>
    </location>
</feature>
<feature type="compositionally biased region" description="Basic and acidic residues" evidence="1">
    <location>
        <begin position="273"/>
        <end position="285"/>
    </location>
</feature>
<accession>A0A6A6IKW8</accession>
<feature type="region of interest" description="Disordered" evidence="1">
    <location>
        <begin position="104"/>
        <end position="522"/>
    </location>
</feature>
<feature type="compositionally biased region" description="Low complexity" evidence="1">
    <location>
        <begin position="507"/>
        <end position="518"/>
    </location>
</feature>
<feature type="compositionally biased region" description="Polar residues" evidence="1">
    <location>
        <begin position="115"/>
        <end position="124"/>
    </location>
</feature>
<dbReference type="OrthoDB" id="284473at2759"/>
<feature type="compositionally biased region" description="Polar residues" evidence="1">
    <location>
        <begin position="464"/>
        <end position="482"/>
    </location>
</feature>
<dbReference type="AlphaFoldDB" id="A0A6A6IKW8"/>
<name>A0A6A6IKW8_9PLEO</name>
<feature type="compositionally biased region" description="Basic and acidic residues" evidence="1">
    <location>
        <begin position="195"/>
        <end position="208"/>
    </location>
</feature>
<sequence length="784" mass="86969">MSGPDRPPEPSVPTTALKRKRFSNEDQKELDKLDGVFKRIKTAVPRAPYILSTPSLDPYKYHSRHEARAWMMGHLFEPHEELLQYRTYLFREPYQDCFTLQHGEDDELDAPRPKSQASNTTNQPPKKKISLSDYKSKQANGLITPGSKKVSPNLPATKATSAQTNGVKAVEKRPPPAQPKPETKPQKRPATESLAPEKPEKRAREERPSAAPAAPPPKAEPVDSKINLDKSGASNATPHGLPPLLSPVDQPLSNPYGLPAILSPTLPSNIQAELDKIETQRKRAVSDASTSSSDRKSQLLSVPEPRAPKQGEGTKSGSRERSVSLNEKSPSGVIVNRTENPKPSLIVKLKYTKKSRETIKRLLNLPPKREGAGDRKEREETVKDRALDTRSRGTDGIASQTKKPTPKVAARRPESSTPSSKAPVAPTKVTEKRPRSEDDASQGVSKRPRAHTLQEGPITPKEQVVSSPALSNKSSAQKSQGPYVTPRKDHKAINMLRANSSEGFDVTPGRSGTTPTGSKFLDVKAPTSAPLNSKKQLDFNALSQASQQLNQMGRSLKYEGQKMEREKGNKLSKEDQKRAAVIGLECVLSYMTAFYAGDLLSQSRGRPAEVENTWKTLLPLCAAYARLTKDFQHLDGIRNHFATVIAAHICMLIAPRAPNPKAHDSPQDPPELVKQHTQVIANFYTLSDHYVKLLRHAQDARIGLPIEDIEKQYQKTWAGREKDAKLAKVPERVDGARFTGRYFLPIQDDTTPIQAVRFGLKFLSEYCDKEQLDYTFRLQLNKLE</sequence>
<organism evidence="2 3">
    <name type="scientific">Trematosphaeria pertusa</name>
    <dbReference type="NCBI Taxonomy" id="390896"/>
    <lineage>
        <taxon>Eukaryota</taxon>
        <taxon>Fungi</taxon>
        <taxon>Dikarya</taxon>
        <taxon>Ascomycota</taxon>
        <taxon>Pezizomycotina</taxon>
        <taxon>Dothideomycetes</taxon>
        <taxon>Pleosporomycetidae</taxon>
        <taxon>Pleosporales</taxon>
        <taxon>Massarineae</taxon>
        <taxon>Trematosphaeriaceae</taxon>
        <taxon>Trematosphaeria</taxon>
    </lineage>
</organism>